<accession>A0A3M3MAJ3</accession>
<dbReference type="Gene3D" id="3.40.50.12780">
    <property type="entry name" value="N-terminal domain of ligase-like"/>
    <property type="match status" value="1"/>
</dbReference>
<dbReference type="RefSeq" id="WP_074843539.1">
    <property type="nucleotide sequence ID" value="NZ_RBPB01000214.1"/>
</dbReference>
<dbReference type="InterPro" id="IPR053158">
    <property type="entry name" value="CapK_Type1_Caps_Biosynth"/>
</dbReference>
<comment type="caution">
    <text evidence="1">The sequence shown here is derived from an EMBL/GenBank/DDBJ whole genome shotgun (WGS) entry which is preliminary data.</text>
</comment>
<reference evidence="1 2" key="1">
    <citation type="submission" date="2018-08" db="EMBL/GenBank/DDBJ databases">
        <title>Recombination of ecologically and evolutionarily significant loci maintains genetic cohesion in the Pseudomonas syringae species complex.</title>
        <authorList>
            <person name="Dillon M."/>
            <person name="Thakur S."/>
            <person name="Almeida R.N.D."/>
            <person name="Weir B.S."/>
            <person name="Guttman D.S."/>
        </authorList>
    </citation>
    <scope>NUCLEOTIDE SEQUENCE [LARGE SCALE GENOMIC DNA]</scope>
    <source>
        <strain evidence="1 2">1089_5</strain>
    </source>
</reference>
<dbReference type="Proteomes" id="UP000278062">
    <property type="component" value="Unassembled WGS sequence"/>
</dbReference>
<protein>
    <submittedName>
        <fullName evidence="1">CapK domain protein</fullName>
    </submittedName>
</protein>
<sequence length="476" mass="54616">MFEHRFKDLHHTYRSIREVESEHHDIANIIKYVHKNNRVRQPSVGSHIRLRKKWEVEKSTLHARLSWDLERMQVWQLEHLSKLVDFAYNYVPFYHALYHEAGFRTGDIVTWSDFEKLPIVDKKMLVDNRSALCASIGFAPDNHHVARTSGSSGINFTIVQDDTSVDTRVVLNLRQTEMMVGHALSPDDWRYGIYLASERFTSLAGGYPVITVGQDCPAVDVFEHIQKIKPKILYAFPSYLKRLQVCAGDLTEWGVECICTNSEPSTREERQVFARHFGVPVLDEYSSEEFSLIATECRYGRYHIVEDNLKAEVCNIDPEGWGTLVGTSFANTYMPFIRYSQGDIVKLDARQILCECGTHFRYLDTFHGRADQFLESKNNGKIPPDKLMGLYDSTLILETSGVKEFQIVQTHLDKIEIRIVLMDKEGAYNHALMSNFVSGIKQLFSGDPLTVSVHVLESIPAAKSYKRRLIVNMINS</sequence>
<gene>
    <name evidence="1" type="ORF">ALQ49_01602</name>
</gene>
<dbReference type="SUPFAM" id="SSF56801">
    <property type="entry name" value="Acetyl-CoA synthetase-like"/>
    <property type="match status" value="1"/>
</dbReference>
<evidence type="ECO:0000313" key="2">
    <source>
        <dbReference type="Proteomes" id="UP000278062"/>
    </source>
</evidence>
<organism evidence="1 2">
    <name type="scientific">Pseudomonas syringae pv. apii</name>
    <dbReference type="NCBI Taxonomy" id="81036"/>
    <lineage>
        <taxon>Bacteria</taxon>
        <taxon>Pseudomonadati</taxon>
        <taxon>Pseudomonadota</taxon>
        <taxon>Gammaproteobacteria</taxon>
        <taxon>Pseudomonadales</taxon>
        <taxon>Pseudomonadaceae</taxon>
        <taxon>Pseudomonas</taxon>
    </lineage>
</organism>
<dbReference type="PANTHER" id="PTHR36932:SF1">
    <property type="entry name" value="CAPSULAR POLYSACCHARIDE BIOSYNTHESIS PROTEIN"/>
    <property type="match status" value="1"/>
</dbReference>
<proteinExistence type="predicted"/>
<evidence type="ECO:0000313" key="1">
    <source>
        <dbReference type="EMBL" id="RMO02156.1"/>
    </source>
</evidence>
<dbReference type="InterPro" id="IPR042099">
    <property type="entry name" value="ANL_N_sf"/>
</dbReference>
<dbReference type="AlphaFoldDB" id="A0A3M3MAJ3"/>
<dbReference type="EMBL" id="RBPL01000017">
    <property type="protein sequence ID" value="RMO02156.1"/>
    <property type="molecule type" value="Genomic_DNA"/>
</dbReference>
<name>A0A3M3MAJ3_9PSED</name>
<dbReference type="PANTHER" id="PTHR36932">
    <property type="entry name" value="CAPSULAR POLYSACCHARIDE BIOSYNTHESIS PROTEIN"/>
    <property type="match status" value="1"/>
</dbReference>